<dbReference type="InterPro" id="IPR024516">
    <property type="entry name" value="Mce_C"/>
</dbReference>
<dbReference type="PANTHER" id="PTHR33371">
    <property type="entry name" value="INTERMEMBRANE PHOSPHOLIPID TRANSPORT SYSTEM BINDING PROTEIN MLAD-RELATED"/>
    <property type="match status" value="1"/>
</dbReference>
<feature type="domain" description="Mammalian cell entry C-terminal" evidence="2">
    <location>
        <begin position="134"/>
        <end position="319"/>
    </location>
</feature>
<name>A0ABW2BUC9_9PSEU</name>
<dbReference type="PRINTS" id="PR01782">
    <property type="entry name" value="MCEVIRFACTOR"/>
</dbReference>
<dbReference type="Pfam" id="PF11887">
    <property type="entry name" value="Mce4_CUP1"/>
    <property type="match status" value="1"/>
</dbReference>
<accession>A0ABW2BUC9</accession>
<proteinExistence type="predicted"/>
<dbReference type="InterPro" id="IPR052336">
    <property type="entry name" value="MlaD_Phospholipid_Transporter"/>
</dbReference>
<evidence type="ECO:0000259" key="1">
    <source>
        <dbReference type="Pfam" id="PF02470"/>
    </source>
</evidence>
<dbReference type="InterPro" id="IPR005693">
    <property type="entry name" value="Mce"/>
</dbReference>
<keyword evidence="4" id="KW-1185">Reference proteome</keyword>
<gene>
    <name evidence="3" type="ORF">ACFQGD_05550</name>
</gene>
<dbReference type="PANTHER" id="PTHR33371:SF18">
    <property type="entry name" value="MCE-FAMILY PROTEIN MCE3C"/>
    <property type="match status" value="1"/>
</dbReference>
<evidence type="ECO:0000259" key="2">
    <source>
        <dbReference type="Pfam" id="PF11887"/>
    </source>
</evidence>
<sequence>MRTARRSESSGARGLAERNQAAVGAVTVLLLVTSVLAALNADRLPLIGGGTTYAAYFAESAGLVPDNEVQIAGVRAGSVSSVELDGPRVRVEFLLDGPAGGELPRLGTDTTASIQIKTLLGEKYVALDPRGDGTLDPGEPIPLNRTTTPFQLQDAFNQLGHTMSDVDTKRLADSFNVLTEALEGAPKHVRGALDGLSALSKTVAERDDELAQLLENTNQVSKLVADRNERLRKVIHDGSALLGELRARKKAISNLLAGTRAVAKQLSGLVADNRKHLTPALRKLDTVTDVLRANVDNIDRSLELLAPFTRIGANATGNGRWFEGYLCGLFPPTIKTEGLTINPQGCETPVSAPGQGIGGN</sequence>
<dbReference type="Proteomes" id="UP001596337">
    <property type="component" value="Unassembled WGS sequence"/>
</dbReference>
<evidence type="ECO:0000313" key="4">
    <source>
        <dbReference type="Proteomes" id="UP001596337"/>
    </source>
</evidence>
<dbReference type="RefSeq" id="WP_345395860.1">
    <property type="nucleotide sequence ID" value="NZ_BAABLA010000024.1"/>
</dbReference>
<protein>
    <submittedName>
        <fullName evidence="3">MCE family protein</fullName>
    </submittedName>
</protein>
<evidence type="ECO:0000313" key="3">
    <source>
        <dbReference type="EMBL" id="MFC6866605.1"/>
    </source>
</evidence>
<dbReference type="InterPro" id="IPR003399">
    <property type="entry name" value="Mce/MlaD"/>
</dbReference>
<organism evidence="3 4">
    <name type="scientific">Haloechinothrix salitolerans</name>
    <dbReference type="NCBI Taxonomy" id="926830"/>
    <lineage>
        <taxon>Bacteria</taxon>
        <taxon>Bacillati</taxon>
        <taxon>Actinomycetota</taxon>
        <taxon>Actinomycetes</taxon>
        <taxon>Pseudonocardiales</taxon>
        <taxon>Pseudonocardiaceae</taxon>
        <taxon>Haloechinothrix</taxon>
    </lineage>
</organism>
<dbReference type="Pfam" id="PF02470">
    <property type="entry name" value="MlaD"/>
    <property type="match status" value="1"/>
</dbReference>
<dbReference type="EMBL" id="JBHSXX010000001">
    <property type="protein sequence ID" value="MFC6866605.1"/>
    <property type="molecule type" value="Genomic_DNA"/>
</dbReference>
<comment type="caution">
    <text evidence="3">The sequence shown here is derived from an EMBL/GenBank/DDBJ whole genome shotgun (WGS) entry which is preliminary data.</text>
</comment>
<reference evidence="4" key="1">
    <citation type="journal article" date="2019" name="Int. J. Syst. Evol. Microbiol.">
        <title>The Global Catalogue of Microorganisms (GCM) 10K type strain sequencing project: providing services to taxonomists for standard genome sequencing and annotation.</title>
        <authorList>
            <consortium name="The Broad Institute Genomics Platform"/>
            <consortium name="The Broad Institute Genome Sequencing Center for Infectious Disease"/>
            <person name="Wu L."/>
            <person name="Ma J."/>
        </authorList>
    </citation>
    <scope>NUCLEOTIDE SEQUENCE [LARGE SCALE GENOMIC DNA]</scope>
    <source>
        <strain evidence="4">KCTC 32255</strain>
    </source>
</reference>
<dbReference type="NCBIfam" id="TIGR00996">
    <property type="entry name" value="Mtu_fam_mce"/>
    <property type="match status" value="1"/>
</dbReference>
<feature type="domain" description="Mce/MlaD" evidence="1">
    <location>
        <begin position="50"/>
        <end position="129"/>
    </location>
</feature>